<protein>
    <submittedName>
        <fullName evidence="2">Uncharacterized protein</fullName>
    </submittedName>
</protein>
<evidence type="ECO:0000313" key="3">
    <source>
        <dbReference type="Proteomes" id="UP000479190"/>
    </source>
</evidence>
<gene>
    <name evidence="2" type="ORF">TBRA_LOCUS16629</name>
</gene>
<evidence type="ECO:0000256" key="1">
    <source>
        <dbReference type="SAM" id="MobiDB-lite"/>
    </source>
</evidence>
<organism evidence="2 3">
    <name type="scientific">Trichogramma brassicae</name>
    <dbReference type="NCBI Taxonomy" id="86971"/>
    <lineage>
        <taxon>Eukaryota</taxon>
        <taxon>Metazoa</taxon>
        <taxon>Ecdysozoa</taxon>
        <taxon>Arthropoda</taxon>
        <taxon>Hexapoda</taxon>
        <taxon>Insecta</taxon>
        <taxon>Pterygota</taxon>
        <taxon>Neoptera</taxon>
        <taxon>Endopterygota</taxon>
        <taxon>Hymenoptera</taxon>
        <taxon>Apocrita</taxon>
        <taxon>Proctotrupomorpha</taxon>
        <taxon>Chalcidoidea</taxon>
        <taxon>Trichogrammatidae</taxon>
        <taxon>Trichogramma</taxon>
    </lineage>
</organism>
<accession>A0A6H5JBM0</accession>
<sequence>MCESATLLHTTHISQRCLYVHLLAPIHRKAATVAAAAAAAENETPRAQTGMVGEGPELQQQQQ</sequence>
<name>A0A6H5JBM0_9HYME</name>
<keyword evidence="3" id="KW-1185">Reference proteome</keyword>
<proteinExistence type="predicted"/>
<dbReference type="EMBL" id="CADCXV010001527">
    <property type="protein sequence ID" value="CAB0045083.1"/>
    <property type="molecule type" value="Genomic_DNA"/>
</dbReference>
<reference evidence="2 3" key="1">
    <citation type="submission" date="2020-02" db="EMBL/GenBank/DDBJ databases">
        <authorList>
            <person name="Ferguson B K."/>
        </authorList>
    </citation>
    <scope>NUCLEOTIDE SEQUENCE [LARGE SCALE GENOMIC DNA]</scope>
</reference>
<dbReference type="AlphaFoldDB" id="A0A6H5JBM0"/>
<feature type="region of interest" description="Disordered" evidence="1">
    <location>
        <begin position="37"/>
        <end position="63"/>
    </location>
</feature>
<evidence type="ECO:0000313" key="2">
    <source>
        <dbReference type="EMBL" id="CAB0045083.1"/>
    </source>
</evidence>
<dbReference type="Proteomes" id="UP000479190">
    <property type="component" value="Unassembled WGS sequence"/>
</dbReference>